<evidence type="ECO:0000256" key="19">
    <source>
        <dbReference type="PIRSR" id="PIRSR038895-2"/>
    </source>
</evidence>
<feature type="binding site" evidence="19">
    <location>
        <position position="108"/>
    </location>
    <ligand>
        <name>Mg(2+)</name>
        <dbReference type="ChEBI" id="CHEBI:18420"/>
        <label>1</label>
    </ligand>
</feature>
<dbReference type="Proteomes" id="UP001163046">
    <property type="component" value="Unassembled WGS sequence"/>
</dbReference>
<evidence type="ECO:0000256" key="6">
    <source>
        <dbReference type="ARBA" id="ARBA00022490"/>
    </source>
</evidence>
<keyword evidence="22" id="KW-1185">Reference proteome</keyword>
<comment type="subcellular location">
    <subcellularLocation>
        <location evidence="3">Cytoplasm</location>
    </subcellularLocation>
    <subcellularLocation>
        <location evidence="1">Mitochondrion inner membrane</location>
    </subcellularLocation>
    <subcellularLocation>
        <location evidence="2">Mitochondrion matrix</location>
    </subcellularLocation>
</comment>
<keyword evidence="11" id="KW-0999">Mitochondrion inner membrane</keyword>
<feature type="region of interest" description="Disordered" evidence="20">
    <location>
        <begin position="303"/>
        <end position="331"/>
    </location>
</feature>
<dbReference type="GO" id="GO:0046872">
    <property type="term" value="F:metal ion binding"/>
    <property type="evidence" value="ECO:0007669"/>
    <property type="project" value="UniProtKB-KW"/>
</dbReference>
<comment type="similarity">
    <text evidence="5 17">Belongs to the folylpolyglutamate synthase family.</text>
</comment>
<evidence type="ECO:0000256" key="13">
    <source>
        <dbReference type="ARBA" id="ARBA00022842"/>
    </source>
</evidence>
<keyword evidence="15" id="KW-0472">Membrane</keyword>
<evidence type="ECO:0000256" key="14">
    <source>
        <dbReference type="ARBA" id="ARBA00023128"/>
    </source>
</evidence>
<dbReference type="PANTHER" id="PTHR11136:SF5">
    <property type="entry name" value="FOLYLPOLYGLUTAMATE SYNTHASE, MITOCHONDRIAL"/>
    <property type="match status" value="1"/>
</dbReference>
<dbReference type="AlphaFoldDB" id="A0A9W9YFA8"/>
<keyword evidence="7 17" id="KW-0554">One-carbon metabolism</keyword>
<evidence type="ECO:0000256" key="1">
    <source>
        <dbReference type="ARBA" id="ARBA00004273"/>
    </source>
</evidence>
<dbReference type="GO" id="GO:0004326">
    <property type="term" value="F:tetrahydrofolylpolyglutamate synthase activity"/>
    <property type="evidence" value="ECO:0007669"/>
    <property type="project" value="UniProtKB-EC"/>
</dbReference>
<feature type="binding site" evidence="19">
    <location>
        <position position="207"/>
    </location>
    <ligand>
        <name>Mg(2+)</name>
        <dbReference type="ChEBI" id="CHEBI:18420"/>
        <label>1</label>
    </ligand>
</feature>
<comment type="catalytic activity">
    <reaction evidence="16 17">
        <text>(6S)-5,6,7,8-tetrahydrofolyl-(gamma-L-Glu)(n) + L-glutamate + ATP = (6S)-5,6,7,8-tetrahydrofolyl-(gamma-L-Glu)(n+1) + ADP + phosphate + H(+)</text>
        <dbReference type="Rhea" id="RHEA:10580"/>
        <dbReference type="Rhea" id="RHEA-COMP:14738"/>
        <dbReference type="Rhea" id="RHEA-COMP:14740"/>
        <dbReference type="ChEBI" id="CHEBI:15378"/>
        <dbReference type="ChEBI" id="CHEBI:29985"/>
        <dbReference type="ChEBI" id="CHEBI:30616"/>
        <dbReference type="ChEBI" id="CHEBI:43474"/>
        <dbReference type="ChEBI" id="CHEBI:141005"/>
        <dbReference type="ChEBI" id="CHEBI:456216"/>
        <dbReference type="EC" id="6.3.2.17"/>
    </reaction>
</comment>
<evidence type="ECO:0000256" key="3">
    <source>
        <dbReference type="ARBA" id="ARBA00004496"/>
    </source>
</evidence>
<evidence type="ECO:0000256" key="15">
    <source>
        <dbReference type="ARBA" id="ARBA00023136"/>
    </source>
</evidence>
<comment type="cofactor">
    <cofactor evidence="17">
        <name>a monovalent cation</name>
        <dbReference type="ChEBI" id="CHEBI:60242"/>
    </cofactor>
    <text evidence="17">A monovalent cation.</text>
</comment>
<evidence type="ECO:0000256" key="10">
    <source>
        <dbReference type="ARBA" id="ARBA00022741"/>
    </source>
</evidence>
<dbReference type="SUPFAM" id="SSF53623">
    <property type="entry name" value="MurD-like peptide ligases, catalytic domain"/>
    <property type="match status" value="1"/>
</dbReference>
<gene>
    <name evidence="21" type="ORF">OS493_005831</name>
</gene>
<evidence type="ECO:0000256" key="12">
    <source>
        <dbReference type="ARBA" id="ARBA00022840"/>
    </source>
</evidence>
<dbReference type="PROSITE" id="PS01012">
    <property type="entry name" value="FOLYLPOLYGLU_SYNT_2"/>
    <property type="match status" value="1"/>
</dbReference>
<dbReference type="SUPFAM" id="SSF53244">
    <property type="entry name" value="MurD-like peptide ligases, peptide-binding domain"/>
    <property type="match status" value="1"/>
</dbReference>
<dbReference type="Gene3D" id="3.90.190.20">
    <property type="entry name" value="Mur ligase, C-terminal domain"/>
    <property type="match status" value="1"/>
</dbReference>
<dbReference type="EMBL" id="MU827779">
    <property type="protein sequence ID" value="KAJ7339433.1"/>
    <property type="molecule type" value="Genomic_DNA"/>
</dbReference>
<keyword evidence="14" id="KW-0496">Mitochondrion</keyword>
<organism evidence="21 22">
    <name type="scientific">Desmophyllum pertusum</name>
    <dbReference type="NCBI Taxonomy" id="174260"/>
    <lineage>
        <taxon>Eukaryota</taxon>
        <taxon>Metazoa</taxon>
        <taxon>Cnidaria</taxon>
        <taxon>Anthozoa</taxon>
        <taxon>Hexacorallia</taxon>
        <taxon>Scleractinia</taxon>
        <taxon>Caryophylliina</taxon>
        <taxon>Caryophylliidae</taxon>
        <taxon>Desmophyllum</taxon>
    </lineage>
</organism>
<dbReference type="InterPro" id="IPR036565">
    <property type="entry name" value="Mur-like_cat_sf"/>
</dbReference>
<protein>
    <recommendedName>
        <fullName evidence="17">Folylpolyglutamate synthase</fullName>
        <ecNumber evidence="17">6.3.2.17</ecNumber>
    </recommendedName>
    <alternativeName>
        <fullName evidence="17">Folylpoly-gamma-glutamate synthetase</fullName>
    </alternativeName>
    <alternativeName>
        <fullName evidence="17">Tetrahydrofolylpolyglutamate synthase</fullName>
    </alternativeName>
</protein>
<keyword evidence="13 19" id="KW-0460">Magnesium</keyword>
<comment type="function">
    <text evidence="17">Catalyzes conversion of folates to polyglutamate derivatives allowing concentration of folate compounds in the cell and the intracellular retention of these cofactors, which are important substrates for most of the folate-dependent enzymes that are involved in one-carbon transfer reactions involved in purine, pyrimidine and amino acid synthesis.</text>
</comment>
<evidence type="ECO:0000256" key="5">
    <source>
        <dbReference type="ARBA" id="ARBA00008276"/>
    </source>
</evidence>
<name>A0A9W9YFA8_9CNID</name>
<dbReference type="OrthoDB" id="5212574at2759"/>
<dbReference type="NCBIfam" id="TIGR01499">
    <property type="entry name" value="folC"/>
    <property type="match status" value="1"/>
</dbReference>
<dbReference type="GO" id="GO:0005743">
    <property type="term" value="C:mitochondrial inner membrane"/>
    <property type="evidence" value="ECO:0007669"/>
    <property type="project" value="UniProtKB-SubCell"/>
</dbReference>
<proteinExistence type="inferred from homology"/>
<dbReference type="InterPro" id="IPR001645">
    <property type="entry name" value="Folylpolyglutamate_synth"/>
</dbReference>
<evidence type="ECO:0000256" key="7">
    <source>
        <dbReference type="ARBA" id="ARBA00022563"/>
    </source>
</evidence>
<evidence type="ECO:0000313" key="21">
    <source>
        <dbReference type="EMBL" id="KAJ7339433.1"/>
    </source>
</evidence>
<keyword evidence="10 18" id="KW-0547">Nucleotide-binding</keyword>
<dbReference type="EC" id="6.3.2.17" evidence="17"/>
<sequence length="574" mass="63824">MVSRRFTTAVHLSAEIMQQRSYEDAVKKLNSLQTNAQVLEQIRRSRGRLVQNNLPDMIGFTERAGVKMEDVDKLSVIHISGTKGKGSTCAFCESVLRHKGLKTGFYSSPHLMEVRERIRINGKPLPKDKFAKYFFDCWDNLLNNGDDDGKDSMPAYFRFLTLLSFHVFLQEKVDVAILEVGIGGAYDSTNIIRKPVVCGVTSLGMDHVSTLGGTLESIAWQKAGIFKPGVPAFSVPQPENAMTVVADRAKEIKAPLHVVPSLEHYPGKLPDLGLEGEHQLLNASLALQLCRTWLLRTQDKDKTLADEERQTNTTESSCEDQSTDEPSAKKAKVEFPVAQTFDVSDTFRSGLKNTRWCGRNQVIVRPQVTFYLDGAHTPKSMEACAQWFKKRADEEKESESGSVARVLLFNLTGDRDPNSLLKPVMKCNFDHAIFSPNTVNLNLKSSDSDLTNFTVTRDNQLRWCVENQRVWMALRGAGFQPHADPSSCDCKDGSHVIKNGHDDGPYSTIFPCVSQAIRWLLGGRDPLIPAFCRDDLPLPDFISQASRLQVLIGGSLHLVGTVMKVLGPEIVGDV</sequence>
<reference evidence="21" key="1">
    <citation type="submission" date="2023-01" db="EMBL/GenBank/DDBJ databases">
        <title>Genome assembly of the deep-sea coral Lophelia pertusa.</title>
        <authorList>
            <person name="Herrera S."/>
            <person name="Cordes E."/>
        </authorList>
    </citation>
    <scope>NUCLEOTIDE SEQUENCE</scope>
    <source>
        <strain evidence="21">USNM1676648</strain>
        <tissue evidence="21">Polyp</tissue>
    </source>
</reference>
<evidence type="ECO:0000313" key="22">
    <source>
        <dbReference type="Proteomes" id="UP001163046"/>
    </source>
</evidence>
<evidence type="ECO:0000256" key="2">
    <source>
        <dbReference type="ARBA" id="ARBA00004305"/>
    </source>
</evidence>
<feature type="binding site" evidence="18">
    <location>
        <position position="359"/>
    </location>
    <ligand>
        <name>ATP</name>
        <dbReference type="ChEBI" id="CHEBI:30616"/>
    </ligand>
</feature>
<evidence type="ECO:0000256" key="17">
    <source>
        <dbReference type="PIRNR" id="PIRNR038895"/>
    </source>
</evidence>
<dbReference type="GO" id="GO:0006730">
    <property type="term" value="P:one-carbon metabolic process"/>
    <property type="evidence" value="ECO:0007669"/>
    <property type="project" value="UniProtKB-KW"/>
</dbReference>
<evidence type="ECO:0000256" key="8">
    <source>
        <dbReference type="ARBA" id="ARBA00022598"/>
    </source>
</evidence>
<keyword evidence="8 17" id="KW-0436">Ligase</keyword>
<dbReference type="PIRSF" id="PIRSF038895">
    <property type="entry name" value="FPGS"/>
    <property type="match status" value="1"/>
</dbReference>
<dbReference type="GO" id="GO:0005829">
    <property type="term" value="C:cytosol"/>
    <property type="evidence" value="ECO:0007669"/>
    <property type="project" value="TreeGrafter"/>
</dbReference>
<keyword evidence="9 19" id="KW-0479">Metal-binding</keyword>
<evidence type="ECO:0000256" key="18">
    <source>
        <dbReference type="PIRSR" id="PIRSR038895-1"/>
    </source>
</evidence>
<dbReference type="Gene3D" id="3.40.1190.10">
    <property type="entry name" value="Mur-like, catalytic domain"/>
    <property type="match status" value="1"/>
</dbReference>
<dbReference type="FunFam" id="3.40.1190.10:FF:000020">
    <property type="entry name" value="Folylpolyglutamate synthase"/>
    <property type="match status" value="1"/>
</dbReference>
<comment type="caution">
    <text evidence="21">The sequence shown here is derived from an EMBL/GenBank/DDBJ whole genome shotgun (WGS) entry which is preliminary data.</text>
</comment>
<dbReference type="InterPro" id="IPR023600">
    <property type="entry name" value="Folylpolyglutamate_synth_euk"/>
</dbReference>
<feature type="binding site" evidence="18">
    <location>
        <position position="373"/>
    </location>
    <ligand>
        <name>ATP</name>
        <dbReference type="ChEBI" id="CHEBI:30616"/>
    </ligand>
</feature>
<evidence type="ECO:0000256" key="4">
    <source>
        <dbReference type="ARBA" id="ARBA00005150"/>
    </source>
</evidence>
<accession>A0A9W9YFA8</accession>
<evidence type="ECO:0000256" key="9">
    <source>
        <dbReference type="ARBA" id="ARBA00022723"/>
    </source>
</evidence>
<feature type="binding site" evidence="19">
    <location>
        <position position="179"/>
    </location>
    <ligand>
        <name>Mg(2+)</name>
        <dbReference type="ChEBI" id="CHEBI:18420"/>
        <label>1</label>
    </ligand>
</feature>
<dbReference type="PROSITE" id="PS01011">
    <property type="entry name" value="FOLYLPOLYGLU_SYNT_1"/>
    <property type="match status" value="1"/>
</dbReference>
<dbReference type="InterPro" id="IPR018109">
    <property type="entry name" value="Folylpolyglutamate_synth_CS"/>
</dbReference>
<dbReference type="InterPro" id="IPR036615">
    <property type="entry name" value="Mur_ligase_C_dom_sf"/>
</dbReference>
<evidence type="ECO:0000256" key="20">
    <source>
        <dbReference type="SAM" id="MobiDB-lite"/>
    </source>
</evidence>
<comment type="pathway">
    <text evidence="4 17">Cofactor biosynthesis; tetrahydrofolylpolyglutamate biosynthesis.</text>
</comment>
<evidence type="ECO:0000256" key="11">
    <source>
        <dbReference type="ARBA" id="ARBA00022792"/>
    </source>
</evidence>
<dbReference type="PANTHER" id="PTHR11136">
    <property type="entry name" value="FOLYLPOLYGLUTAMATE SYNTHASE-RELATED"/>
    <property type="match status" value="1"/>
</dbReference>
<keyword evidence="12 18" id="KW-0067">ATP-binding</keyword>
<evidence type="ECO:0000256" key="16">
    <source>
        <dbReference type="ARBA" id="ARBA00047493"/>
    </source>
</evidence>
<dbReference type="GO" id="GO:0005759">
    <property type="term" value="C:mitochondrial matrix"/>
    <property type="evidence" value="ECO:0007669"/>
    <property type="project" value="UniProtKB-SubCell"/>
</dbReference>
<dbReference type="GO" id="GO:0005524">
    <property type="term" value="F:ATP binding"/>
    <property type="evidence" value="ECO:0007669"/>
    <property type="project" value="UniProtKB-KW"/>
</dbReference>
<keyword evidence="6" id="KW-0963">Cytoplasm</keyword>